<dbReference type="PANTHER" id="PTHR42988:SF2">
    <property type="entry name" value="CYCLIC NUCLEOTIDE PHOSPHODIESTERASE CBUA0032-RELATED"/>
    <property type="match status" value="1"/>
</dbReference>
<protein>
    <submittedName>
        <fullName evidence="6">Icc protein</fullName>
    </submittedName>
</protein>
<keyword evidence="7" id="KW-1185">Reference proteome</keyword>
<dbReference type="InterPro" id="IPR029052">
    <property type="entry name" value="Metallo-depent_PP-like"/>
</dbReference>
<reference evidence="6 7" key="1">
    <citation type="submission" date="2019-03" db="EMBL/GenBank/DDBJ databases">
        <title>Genomic Encyclopedia of Type Strains, Phase IV (KMG-IV): sequencing the most valuable type-strain genomes for metagenomic binning, comparative biology and taxonomic classification.</title>
        <authorList>
            <person name="Goeker M."/>
        </authorList>
    </citation>
    <scope>NUCLEOTIDE SEQUENCE [LARGE SCALE GENOMIC DNA]</scope>
    <source>
        <strain evidence="6 7">DSM 100048</strain>
    </source>
</reference>
<dbReference type="Gene3D" id="3.60.21.10">
    <property type="match status" value="1"/>
</dbReference>
<comment type="caution">
    <text evidence="6">The sequence shown here is derived from an EMBL/GenBank/DDBJ whole genome shotgun (WGS) entry which is preliminary data.</text>
</comment>
<name>A0A4R3ULI6_9BURK</name>
<evidence type="ECO:0000313" key="6">
    <source>
        <dbReference type="EMBL" id="TCU91517.1"/>
    </source>
</evidence>
<evidence type="ECO:0000256" key="2">
    <source>
        <dbReference type="ARBA" id="ARBA00022801"/>
    </source>
</evidence>
<evidence type="ECO:0000256" key="3">
    <source>
        <dbReference type="ARBA" id="ARBA00023004"/>
    </source>
</evidence>
<dbReference type="Proteomes" id="UP000294692">
    <property type="component" value="Unassembled WGS sequence"/>
</dbReference>
<dbReference type="EMBL" id="SMBX01000018">
    <property type="protein sequence ID" value="TCU91517.1"/>
    <property type="molecule type" value="Genomic_DNA"/>
</dbReference>
<feature type="domain" description="Calcineurin-like phosphoesterase" evidence="5">
    <location>
        <begin position="6"/>
        <end position="196"/>
    </location>
</feature>
<dbReference type="PANTHER" id="PTHR42988">
    <property type="entry name" value="PHOSPHOHYDROLASE"/>
    <property type="match status" value="1"/>
</dbReference>
<dbReference type="InterPro" id="IPR004843">
    <property type="entry name" value="Calcineurin-like_PHP"/>
</dbReference>
<comment type="similarity">
    <text evidence="4">Belongs to the cyclic nucleotide phosphodiesterase class-III family.</text>
</comment>
<evidence type="ECO:0000259" key="5">
    <source>
        <dbReference type="Pfam" id="PF00149"/>
    </source>
</evidence>
<evidence type="ECO:0000313" key="7">
    <source>
        <dbReference type="Proteomes" id="UP000294692"/>
    </source>
</evidence>
<dbReference type="RefSeq" id="WP_132478421.1">
    <property type="nucleotide sequence ID" value="NZ_JBHRVM010000001.1"/>
</dbReference>
<organism evidence="6 7">
    <name type="scientific">Paracandidimonas soli</name>
    <dbReference type="NCBI Taxonomy" id="1917182"/>
    <lineage>
        <taxon>Bacteria</taxon>
        <taxon>Pseudomonadati</taxon>
        <taxon>Pseudomonadota</taxon>
        <taxon>Betaproteobacteria</taxon>
        <taxon>Burkholderiales</taxon>
        <taxon>Alcaligenaceae</taxon>
        <taxon>Paracandidimonas</taxon>
    </lineage>
</organism>
<dbReference type="Pfam" id="PF00149">
    <property type="entry name" value="Metallophos"/>
    <property type="match status" value="1"/>
</dbReference>
<accession>A0A4R3ULI6</accession>
<keyword evidence="2" id="KW-0378">Hydrolase</keyword>
<dbReference type="SUPFAM" id="SSF56300">
    <property type="entry name" value="Metallo-dependent phosphatases"/>
    <property type="match status" value="1"/>
</dbReference>
<dbReference type="OrthoDB" id="9784378at2"/>
<proteinExistence type="inferred from homology"/>
<dbReference type="GO" id="GO:0046872">
    <property type="term" value="F:metal ion binding"/>
    <property type="evidence" value="ECO:0007669"/>
    <property type="project" value="UniProtKB-KW"/>
</dbReference>
<dbReference type="InterPro" id="IPR050884">
    <property type="entry name" value="CNP_phosphodiesterase-III"/>
</dbReference>
<keyword evidence="3" id="KW-0408">Iron</keyword>
<dbReference type="GO" id="GO:0016787">
    <property type="term" value="F:hydrolase activity"/>
    <property type="evidence" value="ECO:0007669"/>
    <property type="project" value="UniProtKB-KW"/>
</dbReference>
<evidence type="ECO:0000256" key="1">
    <source>
        <dbReference type="ARBA" id="ARBA00022723"/>
    </source>
</evidence>
<gene>
    <name evidence="6" type="ORF">EV686_1182</name>
</gene>
<evidence type="ECO:0000256" key="4">
    <source>
        <dbReference type="ARBA" id="ARBA00025742"/>
    </source>
</evidence>
<keyword evidence="1" id="KW-0479">Metal-binding</keyword>
<dbReference type="AlphaFoldDB" id="A0A4R3ULI6"/>
<sequence>MDSVFVVHLTDVHLFAEPGGRLGDVDTDASLREVLDFLRQDLLQLGRRPDLILMTGDLSQDGSPEAYARLKEAVLDFRAPLAVLPGNHDLHEAFHAAWREYEGPWVNLGDWRIVLLDTVVPGSDAGRLAPDQLSLLADAAARSEGRHVLVALHHNPATDKPDGVDELMLANAQALFSAVRRQEHVRALLWGHVHRPYDQWLMRDGGEPGETGGAEPVPGRDIRLLASPSTCLQFRVRPGSGDDRPGYRLLELLPDGGIRTLVRRVGDEVIGDWLF</sequence>